<dbReference type="EMBL" id="UPTC01000112">
    <property type="protein sequence ID" value="VBB26510.1"/>
    <property type="molecule type" value="Genomic_DNA"/>
</dbReference>
<dbReference type="Proteomes" id="UP000276991">
    <property type="component" value="Unassembled WGS sequence"/>
</dbReference>
<sequence length="73" mass="8385">MPRTNVCSEITIANIRLSIRQVVAEFCASPERTIERIVNGQLENMVEPIQRLVAAHLERIYEQLQANNEDSDF</sequence>
<gene>
    <name evidence="1" type="ORF">NAV_LOCUS1340</name>
</gene>
<organism evidence="1 2">
    <name type="scientific">Acanthocheilonema viteae</name>
    <name type="common">Filarial nematode worm</name>
    <name type="synonym">Dipetalonema viteae</name>
    <dbReference type="NCBI Taxonomy" id="6277"/>
    <lineage>
        <taxon>Eukaryota</taxon>
        <taxon>Metazoa</taxon>
        <taxon>Ecdysozoa</taxon>
        <taxon>Nematoda</taxon>
        <taxon>Chromadorea</taxon>
        <taxon>Rhabditida</taxon>
        <taxon>Spirurina</taxon>
        <taxon>Spiruromorpha</taxon>
        <taxon>Filarioidea</taxon>
        <taxon>Onchocercidae</taxon>
        <taxon>Acanthocheilonema</taxon>
    </lineage>
</organism>
<evidence type="ECO:0000313" key="2">
    <source>
        <dbReference type="Proteomes" id="UP000276991"/>
    </source>
</evidence>
<keyword evidence="2" id="KW-1185">Reference proteome</keyword>
<reference evidence="1 2" key="1">
    <citation type="submission" date="2018-08" db="EMBL/GenBank/DDBJ databases">
        <authorList>
            <person name="Laetsch R D."/>
            <person name="Stevens L."/>
            <person name="Kumar S."/>
            <person name="Blaxter L. M."/>
        </authorList>
    </citation>
    <scope>NUCLEOTIDE SEQUENCE [LARGE SCALE GENOMIC DNA]</scope>
</reference>
<accession>A0A498SBL2</accession>
<dbReference type="AlphaFoldDB" id="A0A498SBL2"/>
<name>A0A498SBL2_ACAVI</name>
<protein>
    <submittedName>
        <fullName evidence="1">Uncharacterized protein</fullName>
    </submittedName>
</protein>
<proteinExistence type="predicted"/>
<evidence type="ECO:0000313" key="1">
    <source>
        <dbReference type="EMBL" id="VBB26510.1"/>
    </source>
</evidence>